<comment type="caution">
    <text evidence="1">The sequence shown here is derived from an EMBL/GenBank/DDBJ whole genome shotgun (WGS) entry which is preliminary data.</text>
</comment>
<dbReference type="RefSeq" id="WP_007022722.1">
    <property type="nucleotide sequence ID" value="NZ_CH724127.1"/>
</dbReference>
<dbReference type="AlphaFoldDB" id="A0A7U8GT74"/>
<organism evidence="1 2">
    <name type="scientific">Neptuniibacter caesariensis</name>
    <dbReference type="NCBI Taxonomy" id="207954"/>
    <lineage>
        <taxon>Bacteria</taxon>
        <taxon>Pseudomonadati</taxon>
        <taxon>Pseudomonadota</taxon>
        <taxon>Gammaproteobacteria</taxon>
        <taxon>Oceanospirillales</taxon>
        <taxon>Oceanospirillaceae</taxon>
        <taxon>Neptuniibacter</taxon>
    </lineage>
</organism>
<proteinExistence type="predicted"/>
<dbReference type="Proteomes" id="UP000002171">
    <property type="component" value="Unassembled WGS sequence"/>
</dbReference>
<gene>
    <name evidence="1" type="ORF">MED92_03528</name>
</gene>
<reference evidence="1 2" key="1">
    <citation type="submission" date="2006-02" db="EMBL/GenBank/DDBJ databases">
        <authorList>
            <person name="Pinhassi J."/>
            <person name="Pedros-Alio C."/>
            <person name="Ferriera S."/>
            <person name="Johnson J."/>
            <person name="Kravitz S."/>
            <person name="Halpern A."/>
            <person name="Remington K."/>
            <person name="Beeson K."/>
            <person name="Tran B."/>
            <person name="Rogers Y.-H."/>
            <person name="Friedman R."/>
            <person name="Venter J.C."/>
        </authorList>
    </citation>
    <scope>NUCLEOTIDE SEQUENCE [LARGE SCALE GENOMIC DNA]</scope>
    <source>
        <strain evidence="1 2">MED92</strain>
    </source>
</reference>
<sequence length="115" mass="13314">MNKSDKKLEKALRESLTEVCDIALESVAGFQWITHRVDFKRFPDSLRIVAVFATDDDISHAKSHREDLYLQSLITDKLTSAGIKLKKPEKQIFLDSEQACDLQCEGDWNRKLLRY</sequence>
<dbReference type="OrthoDB" id="6996126at2"/>
<keyword evidence="2" id="KW-1185">Reference proteome</keyword>
<accession>A0A7U8GT74</accession>
<evidence type="ECO:0000313" key="1">
    <source>
        <dbReference type="EMBL" id="EAR61987.1"/>
    </source>
</evidence>
<name>A0A7U8GT74_NEPCE</name>
<evidence type="ECO:0008006" key="3">
    <source>
        <dbReference type="Google" id="ProtNLM"/>
    </source>
</evidence>
<protein>
    <recommendedName>
        <fullName evidence="3">Fis family transcriptional regulator</fullName>
    </recommendedName>
</protein>
<evidence type="ECO:0000313" key="2">
    <source>
        <dbReference type="Proteomes" id="UP000002171"/>
    </source>
</evidence>
<dbReference type="EMBL" id="AAOW01000005">
    <property type="protein sequence ID" value="EAR61987.1"/>
    <property type="molecule type" value="Genomic_DNA"/>
</dbReference>